<dbReference type="InterPro" id="IPR012664">
    <property type="entry name" value="CHP02452"/>
</dbReference>
<evidence type="ECO:0000259" key="2">
    <source>
        <dbReference type="Pfam" id="PF10021"/>
    </source>
</evidence>
<feature type="compositionally biased region" description="Low complexity" evidence="1">
    <location>
        <begin position="78"/>
        <end position="94"/>
    </location>
</feature>
<accession>A0ABV8FLI5</accession>
<dbReference type="PIRSF" id="PIRSF014899">
    <property type="entry name" value="UCP014899"/>
    <property type="match status" value="1"/>
</dbReference>
<dbReference type="EMBL" id="JBHSBH010000005">
    <property type="protein sequence ID" value="MFC3995832.1"/>
    <property type="molecule type" value="Genomic_DNA"/>
</dbReference>
<dbReference type="Pfam" id="PF10021">
    <property type="entry name" value="PARG_cat_microb"/>
    <property type="match status" value="1"/>
</dbReference>
<protein>
    <submittedName>
        <fullName evidence="3">TIGR02452 family protein</fullName>
    </submittedName>
</protein>
<dbReference type="Proteomes" id="UP001595847">
    <property type="component" value="Unassembled WGS sequence"/>
</dbReference>
<comment type="caution">
    <text evidence="3">The sequence shown here is derived from an EMBL/GenBank/DDBJ whole genome shotgun (WGS) entry which is preliminary data.</text>
</comment>
<name>A0ABV8FLI5_9ACTN</name>
<feature type="domain" description="Microbial-type PARG catalytic" evidence="2">
    <location>
        <begin position="7"/>
        <end position="186"/>
    </location>
</feature>
<dbReference type="PANTHER" id="PTHR35596">
    <property type="entry name" value="DUF2263 DOMAIN-CONTAINING PROTEIN"/>
    <property type="match status" value="1"/>
</dbReference>
<evidence type="ECO:0000313" key="4">
    <source>
        <dbReference type="Proteomes" id="UP001595847"/>
    </source>
</evidence>
<evidence type="ECO:0000313" key="3">
    <source>
        <dbReference type="EMBL" id="MFC3995832.1"/>
    </source>
</evidence>
<dbReference type="NCBIfam" id="TIGR02452">
    <property type="entry name" value="TIGR02452 family protein"/>
    <property type="match status" value="1"/>
</dbReference>
<feature type="compositionally biased region" description="Basic and acidic residues" evidence="1">
    <location>
        <begin position="95"/>
        <end position="111"/>
    </location>
</feature>
<reference evidence="4" key="1">
    <citation type="journal article" date="2019" name="Int. J. Syst. Evol. Microbiol.">
        <title>The Global Catalogue of Microorganisms (GCM) 10K type strain sequencing project: providing services to taxonomists for standard genome sequencing and annotation.</title>
        <authorList>
            <consortium name="The Broad Institute Genomics Platform"/>
            <consortium name="The Broad Institute Genome Sequencing Center for Infectious Disease"/>
            <person name="Wu L."/>
            <person name="Ma J."/>
        </authorList>
    </citation>
    <scope>NUCLEOTIDE SEQUENCE [LARGE SCALE GENOMIC DNA]</scope>
    <source>
        <strain evidence="4">TBRC 1826</strain>
    </source>
</reference>
<dbReference type="RefSeq" id="WP_378531604.1">
    <property type="nucleotide sequence ID" value="NZ_JBHSBH010000005.1"/>
</dbReference>
<dbReference type="PANTHER" id="PTHR35596:SF1">
    <property type="entry name" value="MICROBIAL-TYPE PARG CATALYTIC DOMAIN-CONTAINING PROTEIN"/>
    <property type="match status" value="1"/>
</dbReference>
<gene>
    <name evidence="3" type="ORF">ACFOVU_07900</name>
</gene>
<dbReference type="SUPFAM" id="SSF52949">
    <property type="entry name" value="Macro domain-like"/>
    <property type="match status" value="1"/>
</dbReference>
<proteinExistence type="predicted"/>
<dbReference type="Gene3D" id="3.40.220.10">
    <property type="entry name" value="Leucine Aminopeptidase, subunit E, domain 1"/>
    <property type="match status" value="1"/>
</dbReference>
<dbReference type="InterPro" id="IPR019261">
    <property type="entry name" value="PARG_cat_microbial"/>
</dbReference>
<evidence type="ECO:0000256" key="1">
    <source>
        <dbReference type="SAM" id="MobiDB-lite"/>
    </source>
</evidence>
<dbReference type="InterPro" id="IPR043472">
    <property type="entry name" value="Macro_dom-like"/>
</dbReference>
<feature type="region of interest" description="Disordered" evidence="1">
    <location>
        <begin position="78"/>
        <end position="113"/>
    </location>
</feature>
<organism evidence="3 4">
    <name type="scientific">Nocardiopsis sediminis</name>
    <dbReference type="NCBI Taxonomy" id="1778267"/>
    <lineage>
        <taxon>Bacteria</taxon>
        <taxon>Bacillati</taxon>
        <taxon>Actinomycetota</taxon>
        <taxon>Actinomycetes</taxon>
        <taxon>Streptosporangiales</taxon>
        <taxon>Nocardiopsidaceae</taxon>
        <taxon>Nocardiopsis</taxon>
    </lineage>
</organism>
<sequence length="332" mass="35261">MMRARWQQTREAFTRGWYAAEGVEADISGHLAAMRAGTRLYPAAEVHRLSVPAAAHTTRFEVTGESTLQAAARLAAAATGHADDGTGADTGKPAGTDRDGDGGPGARRDGDGGAAADVAALNFASARNPGGGVVNGARAQEESLARSSALYDALVRCPEFYDTHRRERSLLYTDQVIYAPRVPVFRTDTGRWLADPFPVAFLTSAAPNRRMIERNTPEEAHRIPAALRSRAGGVLAVAAHHGHTRLVLGAWGCGVFGNHPSEVAGAFAHHLHGAFAGVFEHVVFAVLGDDDTARAPFRTAFDVPEPRPLPPGYCAGGRDWCPHPHRDSTANP</sequence>
<keyword evidence="4" id="KW-1185">Reference proteome</keyword>